<dbReference type="SUPFAM" id="SSF110857">
    <property type="entry name" value="Gamma-glutamyl cyclotransferase-like"/>
    <property type="match status" value="1"/>
</dbReference>
<accession>A0ABS1CN96</accession>
<dbReference type="Proteomes" id="UP000748752">
    <property type="component" value="Unassembled WGS sequence"/>
</dbReference>
<evidence type="ECO:0000313" key="3">
    <source>
        <dbReference type="EMBL" id="MBK1633323.1"/>
    </source>
</evidence>
<protein>
    <recommendedName>
        <fullName evidence="2">Gamma-glutamylcyclotransferase AIG2-like domain-containing protein</fullName>
    </recommendedName>
</protein>
<reference evidence="3 4" key="1">
    <citation type="journal article" date="2020" name="Microorganisms">
        <title>Osmotic Adaptation and Compatible Solute Biosynthesis of Phototrophic Bacteria as Revealed from Genome Analyses.</title>
        <authorList>
            <person name="Imhoff J.F."/>
            <person name="Rahn T."/>
            <person name="Kunzel S."/>
            <person name="Keller A."/>
            <person name="Neulinger S.C."/>
        </authorList>
    </citation>
    <scope>NUCLEOTIDE SEQUENCE [LARGE SCALE GENOMIC DNA]</scope>
    <source>
        <strain evidence="3 4">DSM 6210</strain>
    </source>
</reference>
<dbReference type="CDD" id="cd06661">
    <property type="entry name" value="GGCT_like"/>
    <property type="match status" value="1"/>
</dbReference>
<evidence type="ECO:0000256" key="1">
    <source>
        <dbReference type="ARBA" id="ARBA00023239"/>
    </source>
</evidence>
<dbReference type="InterPro" id="IPR017939">
    <property type="entry name" value="G-Glutamylcylcotransferase"/>
</dbReference>
<dbReference type="EMBL" id="NRRV01000078">
    <property type="protein sequence ID" value="MBK1633323.1"/>
    <property type="molecule type" value="Genomic_DNA"/>
</dbReference>
<keyword evidence="1" id="KW-0456">Lyase</keyword>
<organism evidence="3 4">
    <name type="scientific">Thiohalocapsa halophila</name>
    <dbReference type="NCBI Taxonomy" id="69359"/>
    <lineage>
        <taxon>Bacteria</taxon>
        <taxon>Pseudomonadati</taxon>
        <taxon>Pseudomonadota</taxon>
        <taxon>Gammaproteobacteria</taxon>
        <taxon>Chromatiales</taxon>
        <taxon>Chromatiaceae</taxon>
        <taxon>Thiohalocapsa</taxon>
    </lineage>
</organism>
<sequence>MSAKSFYYFAYGSNLLTSRLQARTPSARPVGTATLPGWQLRFHKVGSDGSGKGDIVPAADDDAVTGVLYRLRARELWRLDLAEGAGYRRRRVAVCSGERWQRCETYVATHTDPELLPYDWYRSLILAGLLEHDIRGPMLERVLATPVLADPRRFRAARLRALRALHRFSARRPDLAKALGP</sequence>
<dbReference type="InterPro" id="IPR009288">
    <property type="entry name" value="AIG2-like_dom"/>
</dbReference>
<name>A0ABS1CN96_9GAMM</name>
<evidence type="ECO:0000313" key="4">
    <source>
        <dbReference type="Proteomes" id="UP000748752"/>
    </source>
</evidence>
<dbReference type="Gene3D" id="3.10.490.10">
    <property type="entry name" value="Gamma-glutamyl cyclotransferase-like"/>
    <property type="match status" value="1"/>
</dbReference>
<dbReference type="PANTHER" id="PTHR12935:SF0">
    <property type="entry name" value="GAMMA-GLUTAMYLCYCLOTRANSFERASE"/>
    <property type="match status" value="1"/>
</dbReference>
<feature type="domain" description="Gamma-glutamylcyclotransferase AIG2-like" evidence="2">
    <location>
        <begin position="8"/>
        <end position="115"/>
    </location>
</feature>
<dbReference type="PANTHER" id="PTHR12935">
    <property type="entry name" value="GAMMA-GLUTAMYLCYCLOTRANSFERASE"/>
    <property type="match status" value="1"/>
</dbReference>
<evidence type="ECO:0000259" key="2">
    <source>
        <dbReference type="Pfam" id="PF06094"/>
    </source>
</evidence>
<dbReference type="Pfam" id="PF06094">
    <property type="entry name" value="GGACT"/>
    <property type="match status" value="1"/>
</dbReference>
<comment type="caution">
    <text evidence="3">The sequence shown here is derived from an EMBL/GenBank/DDBJ whole genome shotgun (WGS) entry which is preliminary data.</text>
</comment>
<dbReference type="InterPro" id="IPR036568">
    <property type="entry name" value="GGCT-like_sf"/>
</dbReference>
<proteinExistence type="predicted"/>
<dbReference type="InterPro" id="IPR013024">
    <property type="entry name" value="GGCT-like"/>
</dbReference>
<keyword evidence="4" id="KW-1185">Reference proteome</keyword>
<gene>
    <name evidence="3" type="ORF">CKO31_21715</name>
</gene>
<dbReference type="RefSeq" id="WP_200241629.1">
    <property type="nucleotide sequence ID" value="NZ_NRRV01000078.1"/>
</dbReference>